<dbReference type="PANTHER" id="PTHR43369:SF2">
    <property type="entry name" value="PHOSPHORIBOSYLGLYCINAMIDE FORMYLTRANSFERASE"/>
    <property type="match status" value="1"/>
</dbReference>
<dbReference type="EMBL" id="CAJOBH010144068">
    <property type="protein sequence ID" value="CAF4818410.1"/>
    <property type="molecule type" value="Genomic_DNA"/>
</dbReference>
<dbReference type="GO" id="GO:0006189">
    <property type="term" value="P:'de novo' IMP biosynthetic process"/>
    <property type="evidence" value="ECO:0007669"/>
    <property type="project" value="TreeGrafter"/>
</dbReference>
<dbReference type="GO" id="GO:0004644">
    <property type="term" value="F:phosphoribosylglycinamide formyltransferase activity"/>
    <property type="evidence" value="ECO:0007669"/>
    <property type="project" value="UniProtKB-EC"/>
</dbReference>
<keyword evidence="3" id="KW-0808">Transferase</keyword>
<comment type="pathway">
    <text evidence="1">Purine metabolism; IMP biosynthesis via de novo pathway; N(2)-formyl-N(1)-(5-phospho-D-ribosyl)glycinamide from N(1)-(5-phospho-D-ribosyl)glycinamide (10-formyl THF route): step 1/1.</text>
</comment>
<proteinExistence type="predicted"/>
<dbReference type="PANTHER" id="PTHR43369">
    <property type="entry name" value="PHOSPHORIBOSYLGLYCINAMIDE FORMYLTRANSFERASE"/>
    <property type="match status" value="1"/>
</dbReference>
<evidence type="ECO:0000313" key="6">
    <source>
        <dbReference type="EMBL" id="CAF4818410.1"/>
    </source>
</evidence>
<organism evidence="6 7">
    <name type="scientific">Rotaria magnacalcarata</name>
    <dbReference type="NCBI Taxonomy" id="392030"/>
    <lineage>
        <taxon>Eukaryota</taxon>
        <taxon>Metazoa</taxon>
        <taxon>Spiralia</taxon>
        <taxon>Gnathifera</taxon>
        <taxon>Rotifera</taxon>
        <taxon>Eurotatoria</taxon>
        <taxon>Bdelloidea</taxon>
        <taxon>Philodinida</taxon>
        <taxon>Philodinidae</taxon>
        <taxon>Rotaria</taxon>
    </lineage>
</organism>
<feature type="domain" description="Formyl transferase N-terminal" evidence="5">
    <location>
        <begin position="3"/>
        <end position="87"/>
    </location>
</feature>
<dbReference type="InterPro" id="IPR036477">
    <property type="entry name" value="Formyl_transf_N_sf"/>
</dbReference>
<evidence type="ECO:0000256" key="1">
    <source>
        <dbReference type="ARBA" id="ARBA00005054"/>
    </source>
</evidence>
<keyword evidence="4" id="KW-0658">Purine biosynthesis</keyword>
<dbReference type="EC" id="2.1.2.2" evidence="2"/>
<dbReference type="GO" id="GO:0005829">
    <property type="term" value="C:cytosol"/>
    <property type="evidence" value="ECO:0007669"/>
    <property type="project" value="TreeGrafter"/>
</dbReference>
<sequence length="117" mass="12952">MTWRGRLLSIYSSLLPAFRHSSSPIRDALQAGVRITGVTVQFIGESDTDNDGPIIAQESISVSPIETENQLESRLRILEQQLYPKAIDMVASGKIVYQGKRRMGKTNSITPTIPSSY</sequence>
<dbReference type="Gene3D" id="3.40.50.170">
    <property type="entry name" value="Formyl transferase, N-terminal domain"/>
    <property type="match status" value="1"/>
</dbReference>
<evidence type="ECO:0000313" key="7">
    <source>
        <dbReference type="Proteomes" id="UP000681967"/>
    </source>
</evidence>
<name>A0A8S3BMD2_9BILA</name>
<evidence type="ECO:0000256" key="3">
    <source>
        <dbReference type="ARBA" id="ARBA00022679"/>
    </source>
</evidence>
<comment type="caution">
    <text evidence="6">The sequence shown here is derived from an EMBL/GenBank/DDBJ whole genome shotgun (WGS) entry which is preliminary data.</text>
</comment>
<dbReference type="AlphaFoldDB" id="A0A8S3BMD2"/>
<dbReference type="Proteomes" id="UP000681967">
    <property type="component" value="Unassembled WGS sequence"/>
</dbReference>
<dbReference type="InterPro" id="IPR002376">
    <property type="entry name" value="Formyl_transf_N"/>
</dbReference>
<dbReference type="Pfam" id="PF00551">
    <property type="entry name" value="Formyl_trans_N"/>
    <property type="match status" value="1"/>
</dbReference>
<protein>
    <recommendedName>
        <fullName evidence="2">phosphoribosylglycinamide formyltransferase 1</fullName>
        <ecNumber evidence="2">2.1.2.2</ecNumber>
    </recommendedName>
</protein>
<dbReference type="SUPFAM" id="SSF53328">
    <property type="entry name" value="Formyltransferase"/>
    <property type="match status" value="1"/>
</dbReference>
<evidence type="ECO:0000259" key="5">
    <source>
        <dbReference type="Pfam" id="PF00551"/>
    </source>
</evidence>
<gene>
    <name evidence="6" type="ORF">BYL167_LOCUS48883</name>
</gene>
<accession>A0A8S3BMD2</accession>
<reference evidence="6" key="1">
    <citation type="submission" date="2021-02" db="EMBL/GenBank/DDBJ databases">
        <authorList>
            <person name="Nowell W R."/>
        </authorList>
    </citation>
    <scope>NUCLEOTIDE SEQUENCE</scope>
</reference>
<evidence type="ECO:0000256" key="2">
    <source>
        <dbReference type="ARBA" id="ARBA00012254"/>
    </source>
</evidence>
<evidence type="ECO:0000256" key="4">
    <source>
        <dbReference type="ARBA" id="ARBA00022755"/>
    </source>
</evidence>